<evidence type="ECO:0000256" key="1">
    <source>
        <dbReference type="SAM" id="SignalP"/>
    </source>
</evidence>
<feature type="signal peptide" evidence="1">
    <location>
        <begin position="1"/>
        <end position="17"/>
    </location>
</feature>
<keyword evidence="1" id="KW-0732">Signal</keyword>
<gene>
    <name evidence="2" type="ORF">SAMN05192580_2917</name>
</gene>
<dbReference type="Gene3D" id="2.40.128.200">
    <property type="match status" value="1"/>
</dbReference>
<feature type="chain" id="PRO_5011642281" description="Membrane-bound lysozyme-inhibitor of c-type lysozyme" evidence="1">
    <location>
        <begin position="18"/>
        <end position="125"/>
    </location>
</feature>
<reference evidence="2 3" key="1">
    <citation type="submission" date="2016-10" db="EMBL/GenBank/DDBJ databases">
        <authorList>
            <person name="de Groot N.N."/>
        </authorList>
    </citation>
    <scope>NUCLEOTIDE SEQUENCE [LARGE SCALE GENOMIC DNA]</scope>
    <source>
        <strain evidence="2 3">S5-249</strain>
    </source>
</reference>
<sequence length="125" mass="12680">MLNRALTLAALPLLALAACNSQPETVTAGTADPTAKEVAAAPPVKLPPAMVSSLTYRCKDNSLLYVDLFNDGMTANLRTEKTGTPTVLTAPAKGEPYTGGGYTVAGDGKALTITKPGGSAQACKA</sequence>
<dbReference type="OrthoDB" id="7472092at2"/>
<accession>A0A1I6LLP6</accession>
<evidence type="ECO:0000313" key="3">
    <source>
        <dbReference type="Proteomes" id="UP000198824"/>
    </source>
</evidence>
<name>A0A1I6LLP6_9SPHN</name>
<evidence type="ECO:0008006" key="4">
    <source>
        <dbReference type="Google" id="ProtNLM"/>
    </source>
</evidence>
<keyword evidence="3" id="KW-1185">Reference proteome</keyword>
<dbReference type="AlphaFoldDB" id="A0A1I6LLP6"/>
<dbReference type="Proteomes" id="UP000198824">
    <property type="component" value="Unassembled WGS sequence"/>
</dbReference>
<dbReference type="STRING" id="1166337.SAMN05192580_2917"/>
<protein>
    <recommendedName>
        <fullName evidence="4">Membrane-bound lysozyme-inhibitor of c-type lysozyme</fullName>
    </recommendedName>
</protein>
<dbReference type="EMBL" id="FOZG01000002">
    <property type="protein sequence ID" value="SFS04323.1"/>
    <property type="molecule type" value="Genomic_DNA"/>
</dbReference>
<organism evidence="2 3">
    <name type="scientific">Sphingomonas jatrophae</name>
    <dbReference type="NCBI Taxonomy" id="1166337"/>
    <lineage>
        <taxon>Bacteria</taxon>
        <taxon>Pseudomonadati</taxon>
        <taxon>Pseudomonadota</taxon>
        <taxon>Alphaproteobacteria</taxon>
        <taxon>Sphingomonadales</taxon>
        <taxon>Sphingomonadaceae</taxon>
        <taxon>Sphingomonas</taxon>
    </lineage>
</organism>
<dbReference type="RefSeq" id="WP_093315706.1">
    <property type="nucleotide sequence ID" value="NZ_FOZG01000002.1"/>
</dbReference>
<proteinExistence type="predicted"/>
<dbReference type="InterPro" id="IPR036328">
    <property type="entry name" value="MliC_sf"/>
</dbReference>
<evidence type="ECO:0000313" key="2">
    <source>
        <dbReference type="EMBL" id="SFS04323.1"/>
    </source>
</evidence>
<dbReference type="PROSITE" id="PS51257">
    <property type="entry name" value="PROKAR_LIPOPROTEIN"/>
    <property type="match status" value="1"/>
</dbReference>